<feature type="transmembrane region" description="Helical" evidence="7">
    <location>
        <begin position="444"/>
        <end position="466"/>
    </location>
</feature>
<evidence type="ECO:0000256" key="6">
    <source>
        <dbReference type="SAM" id="MobiDB-lite"/>
    </source>
</evidence>
<accession>A0A1G8T2P8</accession>
<evidence type="ECO:0000256" key="3">
    <source>
        <dbReference type="ARBA" id="ARBA00022692"/>
    </source>
</evidence>
<proteinExistence type="predicted"/>
<feature type="domain" description="DUF7282" evidence="9">
    <location>
        <begin position="703"/>
        <end position="808"/>
    </location>
</feature>
<evidence type="ECO:0000313" key="10">
    <source>
        <dbReference type="EMBL" id="SDJ35764.1"/>
    </source>
</evidence>
<feature type="transmembrane region" description="Helical" evidence="7">
    <location>
        <begin position="648"/>
        <end position="672"/>
    </location>
</feature>
<sequence>MNPVWLFPPLLVAGALGAYVGEKLSPRIERGLNRISRVLFGRFVSADEQRENRIQSAFIETSYRTYAAKTYLYVAIGLVAGSIAGAYALAGLLAVLDAIVQMLAGLPRTITTPLGITPDWEHEFASQTRWLILLGGGAVTGLLTATLAYLFRWQLPASDAEVRRRAIDEGLPRTTAFMFALSRGGMEFAQILQILTDNREVYGETASEFSVTVREMNLFGTDMISAMRRMSERTPSEQFKTFSENLSSVLQSGRELPGFLEEQYERFREDAEERQEEILDVLATIAEGYVTVLVAGVLFLITILLVFGLTTTDTLWILQMMVYLLVPLANAGFAVFLQQKLDQLGVARRSGGSVLDRLSTSTPIAPEPARAVRQPDGGVTEARDFDNRRMLDLYDRVRGLKSTLGSPLRVFLRSPAKLLWLTVPIALLAFFLRLPTALQGDGVAIRVLDDLVVQSVLFVLATYAVVREVYKRRIDRIEAATPEMLERLASLNEAGMSVVEGFDRVRGSDLGVLTPEIERIWRDVEYGANIDDALIRFGRRIRTTAITRVVTLLTNAMRASGEMGPVLRIASEQARAEVKLRRQRRQQMFTYLVVIYVSFAVFLVIILAVNEVLVPSLPDNVALPEGDQLNRLGASPDAFARFGEVDKAAYTLVFFHAAIVQAVAAGFIAGQLGEGSLRDGVKHAAIMLGIAYVAVILLTSPVASISALDTTSDGESVFLDSASLSEGGYIAIYGGDSLNGDEVELLGYTEYLPPGSHSDVFVPLQEGSITSDQSVLVVAHRDTNGNERFDFALPYKSGQSQADGPYQGLSDRSTPGVEVDVTYIGGSDDD</sequence>
<dbReference type="InterPro" id="IPR018076">
    <property type="entry name" value="T2SS_GspF_dom"/>
</dbReference>
<feature type="transmembrane region" description="Helical" evidence="7">
    <location>
        <begin position="418"/>
        <end position="438"/>
    </location>
</feature>
<evidence type="ECO:0000256" key="7">
    <source>
        <dbReference type="SAM" id="Phobius"/>
    </source>
</evidence>
<evidence type="ECO:0000256" key="1">
    <source>
        <dbReference type="ARBA" id="ARBA00004651"/>
    </source>
</evidence>
<feature type="transmembrane region" description="Helical" evidence="7">
    <location>
        <begin position="684"/>
        <end position="703"/>
    </location>
</feature>
<evidence type="ECO:0000256" key="4">
    <source>
        <dbReference type="ARBA" id="ARBA00022989"/>
    </source>
</evidence>
<comment type="subcellular location">
    <subcellularLocation>
        <location evidence="1">Cell membrane</location>
        <topology evidence="1">Multi-pass membrane protein</topology>
    </subcellularLocation>
</comment>
<organism evidence="10 11">
    <name type="scientific">Halovenus aranensis</name>
    <dbReference type="NCBI Taxonomy" id="890420"/>
    <lineage>
        <taxon>Archaea</taxon>
        <taxon>Methanobacteriati</taxon>
        <taxon>Methanobacteriota</taxon>
        <taxon>Stenosarchaea group</taxon>
        <taxon>Halobacteria</taxon>
        <taxon>Halobacteriales</taxon>
        <taxon>Haloarculaceae</taxon>
        <taxon>Halovenus</taxon>
    </lineage>
</organism>
<keyword evidence="3 7" id="KW-0812">Transmembrane</keyword>
<keyword evidence="10" id="KW-0282">Flagellum</keyword>
<dbReference type="AlphaFoldDB" id="A0A1G8T2P8"/>
<gene>
    <name evidence="10" type="ORF">SAMN05216226_102290</name>
</gene>
<keyword evidence="5 7" id="KW-0472">Membrane</keyword>
<dbReference type="InterPro" id="IPR056569">
    <property type="entry name" value="ArlJ-like"/>
</dbReference>
<feature type="transmembrane region" description="Helical" evidence="7">
    <location>
        <begin position="289"/>
        <end position="310"/>
    </location>
</feature>
<evidence type="ECO:0000259" key="9">
    <source>
        <dbReference type="Pfam" id="PF23951"/>
    </source>
</evidence>
<dbReference type="InterPro" id="IPR055706">
    <property type="entry name" value="Slg1/2_DUF7282"/>
</dbReference>
<evidence type="ECO:0000256" key="5">
    <source>
        <dbReference type="ARBA" id="ARBA00023136"/>
    </source>
</evidence>
<reference evidence="10 11" key="1">
    <citation type="submission" date="2016-10" db="EMBL/GenBank/DDBJ databases">
        <authorList>
            <person name="de Groot N.N."/>
        </authorList>
    </citation>
    <scope>NUCLEOTIDE SEQUENCE [LARGE SCALE GENOMIC DNA]</scope>
    <source>
        <strain evidence="10 11">IBRC-M10015</strain>
    </source>
</reference>
<feature type="transmembrane region" description="Helical" evidence="7">
    <location>
        <begin position="589"/>
        <end position="609"/>
    </location>
</feature>
<dbReference type="InterPro" id="IPR042094">
    <property type="entry name" value="T2SS_GspF_sf"/>
</dbReference>
<name>A0A1G8T2P8_9EURY</name>
<keyword evidence="11" id="KW-1185">Reference proteome</keyword>
<feature type="region of interest" description="Disordered" evidence="6">
    <location>
        <begin position="797"/>
        <end position="817"/>
    </location>
</feature>
<evidence type="ECO:0000313" key="11">
    <source>
        <dbReference type="Proteomes" id="UP000198856"/>
    </source>
</evidence>
<keyword evidence="10" id="KW-0969">Cilium</keyword>
<protein>
    <submittedName>
        <fullName evidence="10">Flagellar protein FlaJ</fullName>
    </submittedName>
</protein>
<dbReference type="Proteomes" id="UP000198856">
    <property type="component" value="Unassembled WGS sequence"/>
</dbReference>
<feature type="transmembrane region" description="Helical" evidence="7">
    <location>
        <begin position="71"/>
        <end position="96"/>
    </location>
</feature>
<feature type="transmembrane region" description="Helical" evidence="7">
    <location>
        <begin position="6"/>
        <end position="24"/>
    </location>
</feature>
<dbReference type="GO" id="GO:0005886">
    <property type="term" value="C:plasma membrane"/>
    <property type="evidence" value="ECO:0007669"/>
    <property type="project" value="UniProtKB-SubCell"/>
</dbReference>
<feature type="transmembrane region" description="Helical" evidence="7">
    <location>
        <begin position="130"/>
        <end position="151"/>
    </location>
</feature>
<feature type="domain" description="Type II secretion system protein GspF" evidence="8">
    <location>
        <begin position="178"/>
        <end position="303"/>
    </location>
</feature>
<dbReference type="OrthoDB" id="12374at2157"/>
<dbReference type="RefSeq" id="WP_092699376.1">
    <property type="nucleotide sequence ID" value="NZ_FNFC01000002.1"/>
</dbReference>
<dbReference type="Pfam" id="PF00482">
    <property type="entry name" value="T2SSF"/>
    <property type="match status" value="2"/>
</dbReference>
<dbReference type="EMBL" id="FNFC01000002">
    <property type="protein sequence ID" value="SDJ35764.1"/>
    <property type="molecule type" value="Genomic_DNA"/>
</dbReference>
<evidence type="ECO:0000259" key="8">
    <source>
        <dbReference type="Pfam" id="PF00482"/>
    </source>
</evidence>
<keyword evidence="10" id="KW-0966">Cell projection</keyword>
<dbReference type="Gene3D" id="1.20.81.30">
    <property type="entry name" value="Type II secretion system (T2SS), domain F"/>
    <property type="match status" value="1"/>
</dbReference>
<keyword evidence="4 7" id="KW-1133">Transmembrane helix</keyword>
<dbReference type="PANTHER" id="PTHR35402:SF1">
    <property type="entry name" value="TYPE II SECRETION SYSTEM PROTEIN GSPF DOMAIN-CONTAINING PROTEIN"/>
    <property type="match status" value="1"/>
</dbReference>
<feature type="domain" description="Type II secretion system protein GspF" evidence="8">
    <location>
        <begin position="485"/>
        <end position="608"/>
    </location>
</feature>
<dbReference type="PANTHER" id="PTHR35402">
    <property type="entry name" value="INTEGRAL MEMBRANE PROTEIN-RELATED"/>
    <property type="match status" value="1"/>
</dbReference>
<feature type="transmembrane region" description="Helical" evidence="7">
    <location>
        <begin position="316"/>
        <end position="337"/>
    </location>
</feature>
<dbReference type="Pfam" id="PF23951">
    <property type="entry name" value="DUF7282"/>
    <property type="match status" value="1"/>
</dbReference>
<keyword evidence="2" id="KW-1003">Cell membrane</keyword>
<evidence type="ECO:0000256" key="2">
    <source>
        <dbReference type="ARBA" id="ARBA00022475"/>
    </source>
</evidence>
<dbReference type="STRING" id="890420.SAMN05216226_102290"/>